<comment type="caution">
    <text evidence="2">The sequence shown here is derived from an EMBL/GenBank/DDBJ whole genome shotgun (WGS) entry which is preliminary data.</text>
</comment>
<feature type="signal peptide" evidence="1">
    <location>
        <begin position="1"/>
        <end position="20"/>
    </location>
</feature>
<evidence type="ECO:0000313" key="2">
    <source>
        <dbReference type="EMBL" id="RYC72028.1"/>
    </source>
</evidence>
<organism evidence="2 3">
    <name type="scientific">Spirosoma sordidisoli</name>
    <dbReference type="NCBI Taxonomy" id="2502893"/>
    <lineage>
        <taxon>Bacteria</taxon>
        <taxon>Pseudomonadati</taxon>
        <taxon>Bacteroidota</taxon>
        <taxon>Cytophagia</taxon>
        <taxon>Cytophagales</taxon>
        <taxon>Cytophagaceae</taxon>
        <taxon>Spirosoma</taxon>
    </lineage>
</organism>
<dbReference type="Pfam" id="PF11138">
    <property type="entry name" value="DUF2911"/>
    <property type="match status" value="1"/>
</dbReference>
<protein>
    <submittedName>
        <fullName evidence="2">DUF2911 domain-containing protein</fullName>
    </submittedName>
</protein>
<name>A0A4V1RWZ9_9BACT</name>
<feature type="chain" id="PRO_5020455389" evidence="1">
    <location>
        <begin position="21"/>
        <end position="279"/>
    </location>
</feature>
<evidence type="ECO:0000256" key="1">
    <source>
        <dbReference type="SAM" id="SignalP"/>
    </source>
</evidence>
<dbReference type="RefSeq" id="WP_077920654.1">
    <property type="nucleotide sequence ID" value="NZ_SBLB01000001.1"/>
</dbReference>
<dbReference type="Proteomes" id="UP000290407">
    <property type="component" value="Unassembled WGS sequence"/>
</dbReference>
<evidence type="ECO:0000313" key="3">
    <source>
        <dbReference type="Proteomes" id="UP000290407"/>
    </source>
</evidence>
<keyword evidence="3" id="KW-1185">Reference proteome</keyword>
<sequence length="279" mass="30557">MFARLLSMAAVACLTGTAYAQIQLPAASPSATVSQQVGLGTVTVEYARPSLKGRTMFGDQVPYGKVWRTGANKITNIVLSEDMLVAGKAIPAGRYGLYAIPTAADFTFIVNKDANSWGAYDYKEANDVARFAVKTEKTNAPAEALTFEFTDFTPTSANLTLRWEKLVARLPLKNDPDTKIMAQIAEQTAKADVKPGVLSAAANYYYDTNRDMKQALTWANKVVESEKQYWTYHLRAKIAAKTGDCKQARADAQQSLELAKKAGDDAYIKNNERILADCK</sequence>
<dbReference type="InterPro" id="IPR021314">
    <property type="entry name" value="DUF2911"/>
</dbReference>
<proteinExistence type="predicted"/>
<keyword evidence="1" id="KW-0732">Signal</keyword>
<accession>A0A4V1RWZ9</accession>
<dbReference type="AlphaFoldDB" id="A0A4V1RWZ9"/>
<reference evidence="2 3" key="1">
    <citation type="submission" date="2019-01" db="EMBL/GenBank/DDBJ databases">
        <title>Spirosoma flava sp. nov., a propanil-degrading bacterium isolated from herbicide-contaminated soil.</title>
        <authorList>
            <person name="Zhang L."/>
            <person name="Jiang J.-D."/>
        </authorList>
    </citation>
    <scope>NUCLEOTIDE SEQUENCE [LARGE SCALE GENOMIC DNA]</scope>
    <source>
        <strain evidence="2 3">TY50</strain>
    </source>
</reference>
<gene>
    <name evidence="2" type="ORF">EQG79_07870</name>
</gene>
<dbReference type="EMBL" id="SBLB01000001">
    <property type="protein sequence ID" value="RYC72028.1"/>
    <property type="molecule type" value="Genomic_DNA"/>
</dbReference>